<accession>A0A0B4XGS7</accession>
<gene>
    <name evidence="2" type="ORF">RGR602_PC01616</name>
</gene>
<dbReference type="Gene3D" id="3.40.1730.10">
    <property type="entry name" value="pa0076 domain"/>
    <property type="match status" value="1"/>
</dbReference>
<dbReference type="InterPro" id="IPR001932">
    <property type="entry name" value="PPM-type_phosphatase-like_dom"/>
</dbReference>
<dbReference type="SUPFAM" id="SSF81606">
    <property type="entry name" value="PP2C-like"/>
    <property type="match status" value="1"/>
</dbReference>
<dbReference type="AlphaFoldDB" id="A0A0B4XGS7"/>
<dbReference type="Pfam" id="PF09867">
    <property type="entry name" value="TagF_N"/>
    <property type="match status" value="1"/>
</dbReference>
<dbReference type="SMART" id="SM00332">
    <property type="entry name" value="PP2Cc"/>
    <property type="match status" value="1"/>
</dbReference>
<dbReference type="KEGG" id="rga:RGR602_PC01616"/>
<organism evidence="2 3">
    <name type="scientific">Rhizobium gallicum bv. gallicum R602sp</name>
    <dbReference type="NCBI Taxonomy" id="1041138"/>
    <lineage>
        <taxon>Bacteria</taxon>
        <taxon>Pseudomonadati</taxon>
        <taxon>Pseudomonadota</taxon>
        <taxon>Alphaproteobacteria</taxon>
        <taxon>Hyphomicrobiales</taxon>
        <taxon>Rhizobiaceae</taxon>
        <taxon>Rhizobium/Agrobacterium group</taxon>
        <taxon>Rhizobium</taxon>
    </lineage>
</organism>
<protein>
    <submittedName>
        <fullName evidence="2">Type VI secretion system-associated protein</fullName>
    </submittedName>
</protein>
<dbReference type="PROSITE" id="PS51746">
    <property type="entry name" value="PPM_2"/>
    <property type="match status" value="1"/>
</dbReference>
<keyword evidence="2" id="KW-0614">Plasmid</keyword>
<dbReference type="HOGENOM" id="CLU_601131_0_0_5"/>
<dbReference type="InterPro" id="IPR017748">
    <property type="entry name" value="TagF"/>
</dbReference>
<dbReference type="InterPro" id="IPR036457">
    <property type="entry name" value="PPM-type-like_dom_sf"/>
</dbReference>
<reference evidence="2 3" key="1">
    <citation type="submission" date="2013-11" db="EMBL/GenBank/DDBJ databases">
        <title>Complete genome sequence of Rhizobium gallicum bv. gallicum R602.</title>
        <authorList>
            <person name="Bustos P."/>
            <person name="Santamaria R.I."/>
            <person name="Lozano L."/>
            <person name="Acosta J.L."/>
            <person name="Ormeno-Orrillo E."/>
            <person name="Rogel M.A."/>
            <person name="Romero D."/>
            <person name="Cevallos M.A."/>
            <person name="Martinez-Romero E."/>
            <person name="Gonzalez V."/>
        </authorList>
    </citation>
    <scope>NUCLEOTIDE SEQUENCE [LARGE SCALE GENOMIC DNA]</scope>
    <source>
        <strain evidence="2 3">R602</strain>
        <plasmid evidence="2 3">pRgalR602c</plasmid>
    </source>
</reference>
<geneLocation type="plasmid" evidence="2 3">
    <name>pRgalR602c</name>
</geneLocation>
<feature type="domain" description="PPM-type phosphatase" evidence="1">
    <location>
        <begin position="239"/>
        <end position="452"/>
    </location>
</feature>
<evidence type="ECO:0000313" key="3">
    <source>
        <dbReference type="Proteomes" id="UP000031368"/>
    </source>
</evidence>
<evidence type="ECO:0000313" key="2">
    <source>
        <dbReference type="EMBL" id="AJD45642.1"/>
    </source>
</evidence>
<dbReference type="Gene3D" id="3.60.40.10">
    <property type="entry name" value="PPM-type phosphatase domain"/>
    <property type="match status" value="1"/>
</dbReference>
<evidence type="ECO:0000259" key="1">
    <source>
        <dbReference type="PROSITE" id="PS51746"/>
    </source>
</evidence>
<proteinExistence type="predicted"/>
<keyword evidence="3" id="KW-1185">Reference proteome</keyword>
<sequence>MAMNGATAVDAKAAETDRIGFFGKVPTHGDFVSSGLDTAVRSELDRWLQNGLSACAHAFGEQWQQQFGKTPSWRFIVEAGIWSRSAIAGVLSPSRDRVGRSFPLVIAAQLRDFTDHPRQLYLDATWFTAAEGLAETVGNRDFDIGHFSTILKRLRLPRASEGESRGGAGAPPTSLWWQSEPGTGKVIGFRTAGAPKAEDFMRLLGGTEAVTESLPSRAAAISPPAPPKPPVRPGLVIERSHATHAGTRLSTNADALLVSDEPPLFCVADGVGDGLAAVKAARLTINALSAIERPQTMEAFVQDIKGKLGRAHGLLQSAAATEGREPPLASIAATAILDGFIAVLWAGDVRCYLVRDGMMRCLTRDHVEIGIRRVLTNAVGLRRQLVPDVLLEEARHGDRLMLCSAPLARIVPERGIAEILLSASPREAADILVQEGLIGNCRDNLSALVIELKSP</sequence>
<dbReference type="Proteomes" id="UP000031368">
    <property type="component" value="Plasmid pRgalR602c"/>
</dbReference>
<dbReference type="EMBL" id="CP006880">
    <property type="protein sequence ID" value="AJD45642.1"/>
    <property type="molecule type" value="Genomic_DNA"/>
</dbReference>
<dbReference type="InterPro" id="IPR038225">
    <property type="entry name" value="TagF_sf"/>
</dbReference>
<name>A0A0B4XGS7_9HYPH</name>
<dbReference type="NCBIfam" id="TIGR03373">
    <property type="entry name" value="VI_minor_4"/>
    <property type="match status" value="1"/>
</dbReference>